<dbReference type="InterPro" id="IPR036390">
    <property type="entry name" value="WH_DNA-bd_sf"/>
</dbReference>
<dbReference type="Gene3D" id="3.40.1410.10">
    <property type="entry name" value="Chorismate lyase-like"/>
    <property type="match status" value="1"/>
</dbReference>
<keyword evidence="1" id="KW-0805">Transcription regulation</keyword>
<dbReference type="PROSITE" id="PS50949">
    <property type="entry name" value="HTH_GNTR"/>
    <property type="match status" value="1"/>
</dbReference>
<evidence type="ECO:0000256" key="4">
    <source>
        <dbReference type="NCBIfam" id="TIGR02404"/>
    </source>
</evidence>
<dbReference type="Pfam" id="PF07702">
    <property type="entry name" value="UTRA"/>
    <property type="match status" value="1"/>
</dbReference>
<dbReference type="InterPro" id="IPR011663">
    <property type="entry name" value="UTRA"/>
</dbReference>
<accession>A0A1W5QGX0</accession>
<reference evidence="6" key="1">
    <citation type="journal article" date="2017" name="MSphere">
        <title>Novel beta-lactamase blaARL in Staphylococcus arlettae.</title>
        <authorList>
            <person name="Andreis S.N."/>
            <person name="Perreten V."/>
            <person name="Schwendener S."/>
        </authorList>
    </citation>
    <scope>NUCLEOTIDE SEQUENCE</scope>
    <source>
        <strain evidence="6">SAN1670</strain>
    </source>
</reference>
<keyword evidence="2" id="KW-0238">DNA-binding</keyword>
<dbReference type="GO" id="GO:0003677">
    <property type="term" value="F:DNA binding"/>
    <property type="evidence" value="ECO:0007669"/>
    <property type="project" value="UniProtKB-UniRule"/>
</dbReference>
<evidence type="ECO:0000256" key="1">
    <source>
        <dbReference type="ARBA" id="ARBA00023015"/>
    </source>
</evidence>
<dbReference type="Pfam" id="PF00392">
    <property type="entry name" value="GntR"/>
    <property type="match status" value="1"/>
</dbReference>
<dbReference type="InterPro" id="IPR000524">
    <property type="entry name" value="Tscrpt_reg_HTH_GntR"/>
</dbReference>
<dbReference type="SUPFAM" id="SSF46785">
    <property type="entry name" value="Winged helix' DNA-binding domain"/>
    <property type="match status" value="1"/>
</dbReference>
<evidence type="ECO:0000259" key="5">
    <source>
        <dbReference type="PROSITE" id="PS50949"/>
    </source>
</evidence>
<keyword evidence="3" id="KW-0804">Transcription</keyword>
<sequence>MAVMTKKKFITIYEALKEEILDGSLSYGDQIPSENDLVQTYQASRETVRKALHLLVNDGMIQKIRGKGSIVIYQQLTEFPFADLMSFNEVKNERALKHATKVLKLELIPAIDVPMVKDKLGLALGAKLWHIVRVRTVNGQVKILDEDYLVETMVPKITLDIAQQSLYRYIEEVLGLEISYANKSITFEAFGEQEKRVFGPVEPPYTATVRGVVHLKNTERFQYTVSKHIATEFRFNDFSRRRKL</sequence>
<proteinExistence type="predicted"/>
<dbReference type="EMBL" id="KY363215">
    <property type="protein sequence ID" value="APY23744.1"/>
    <property type="molecule type" value="Genomic_DNA"/>
</dbReference>
<evidence type="ECO:0000256" key="3">
    <source>
        <dbReference type="ARBA" id="ARBA00023163"/>
    </source>
</evidence>
<dbReference type="InterPro" id="IPR012770">
    <property type="entry name" value="TreR"/>
</dbReference>
<dbReference type="PRINTS" id="PR00035">
    <property type="entry name" value="HTHGNTR"/>
</dbReference>
<organism evidence="6">
    <name type="scientific">Staphylococcus arlettae</name>
    <dbReference type="NCBI Taxonomy" id="29378"/>
    <lineage>
        <taxon>Bacteria</taxon>
        <taxon>Bacillati</taxon>
        <taxon>Bacillota</taxon>
        <taxon>Bacilli</taxon>
        <taxon>Bacillales</taxon>
        <taxon>Staphylococcaceae</taxon>
        <taxon>Staphylococcus</taxon>
    </lineage>
</organism>
<dbReference type="InterPro" id="IPR050679">
    <property type="entry name" value="Bact_HTH_transcr_reg"/>
</dbReference>
<dbReference type="InterPro" id="IPR036388">
    <property type="entry name" value="WH-like_DNA-bd_sf"/>
</dbReference>
<dbReference type="SMART" id="SM00866">
    <property type="entry name" value="UTRA"/>
    <property type="match status" value="1"/>
</dbReference>
<dbReference type="SMART" id="SM00345">
    <property type="entry name" value="HTH_GNTR"/>
    <property type="match status" value="1"/>
</dbReference>
<dbReference type="InterPro" id="IPR028978">
    <property type="entry name" value="Chorismate_lyase_/UTRA_dom_sf"/>
</dbReference>
<protein>
    <recommendedName>
        <fullName evidence="4">Trehalose operon repressor</fullName>
    </recommendedName>
</protein>
<dbReference type="SUPFAM" id="SSF64288">
    <property type="entry name" value="Chorismate lyase-like"/>
    <property type="match status" value="1"/>
</dbReference>
<evidence type="ECO:0000256" key="2">
    <source>
        <dbReference type="ARBA" id="ARBA00023125"/>
    </source>
</evidence>
<evidence type="ECO:0000313" key="6">
    <source>
        <dbReference type="EMBL" id="APY23744.1"/>
    </source>
</evidence>
<dbReference type="GO" id="GO:0045892">
    <property type="term" value="P:negative regulation of DNA-templated transcription"/>
    <property type="evidence" value="ECO:0007669"/>
    <property type="project" value="TreeGrafter"/>
</dbReference>
<dbReference type="PANTHER" id="PTHR44846">
    <property type="entry name" value="MANNOSYL-D-GLYCERATE TRANSPORT/METABOLISM SYSTEM REPRESSOR MNGR-RELATED"/>
    <property type="match status" value="1"/>
</dbReference>
<dbReference type="AlphaFoldDB" id="A0A1W5QGX0"/>
<dbReference type="Gene3D" id="1.10.10.10">
    <property type="entry name" value="Winged helix-like DNA-binding domain superfamily/Winged helix DNA-binding domain"/>
    <property type="match status" value="1"/>
</dbReference>
<feature type="domain" description="HTH gntR-type" evidence="5">
    <location>
        <begin position="6"/>
        <end position="74"/>
    </location>
</feature>
<name>A0A1W5QGX0_9STAP</name>
<dbReference type="CDD" id="cd07377">
    <property type="entry name" value="WHTH_GntR"/>
    <property type="match status" value="1"/>
</dbReference>
<dbReference type="GO" id="GO:0003700">
    <property type="term" value="F:DNA-binding transcription factor activity"/>
    <property type="evidence" value="ECO:0007669"/>
    <property type="project" value="UniProtKB-UniRule"/>
</dbReference>
<dbReference type="NCBIfam" id="TIGR02404">
    <property type="entry name" value="trehalos_R_Bsub"/>
    <property type="match status" value="1"/>
</dbReference>
<dbReference type="PANTHER" id="PTHR44846:SF12">
    <property type="entry name" value="HTH-TYPE TRANSCRIPTIONAL REGULATOR TRER"/>
    <property type="match status" value="1"/>
</dbReference>